<evidence type="ECO:0000313" key="3">
    <source>
        <dbReference type="Proteomes" id="UP001249851"/>
    </source>
</evidence>
<dbReference type="AlphaFoldDB" id="A0AAD9PWD1"/>
<feature type="region of interest" description="Disordered" evidence="1">
    <location>
        <begin position="195"/>
        <end position="231"/>
    </location>
</feature>
<dbReference type="EMBL" id="JARQWQ010000119">
    <property type="protein sequence ID" value="KAK2549865.1"/>
    <property type="molecule type" value="Genomic_DNA"/>
</dbReference>
<accession>A0AAD9PWD1</accession>
<name>A0AAD9PWD1_ACRCE</name>
<proteinExistence type="predicted"/>
<feature type="compositionally biased region" description="Basic and acidic residues" evidence="1">
    <location>
        <begin position="131"/>
        <end position="148"/>
    </location>
</feature>
<feature type="region of interest" description="Disordered" evidence="1">
    <location>
        <begin position="59"/>
        <end position="94"/>
    </location>
</feature>
<evidence type="ECO:0000256" key="1">
    <source>
        <dbReference type="SAM" id="MobiDB-lite"/>
    </source>
</evidence>
<sequence length="231" mass="25377">MSKQSHRNLGANFISSDNERGYSQVQGAYAQSGPPAANGTDGAAGQEIEVAAAAIPTYAVVDKSKKDKKQADEKPPEYAFVDKSKKEKQEAAAIPTYVAVDKSKKKKKSCEEVPAVYAEVDKSKKKKKRTNDKNPYENFDETKKEKKPGELLYADLGDFQNPGMPTVCISPQPLPAIKKADPYERTDYADITQFLKGNATLPPHDGNGDTEMKPKRPSKRNVQGNDKETPI</sequence>
<gene>
    <name evidence="2" type="ORF">P5673_029569</name>
</gene>
<dbReference type="Proteomes" id="UP001249851">
    <property type="component" value="Unassembled WGS sequence"/>
</dbReference>
<organism evidence="2 3">
    <name type="scientific">Acropora cervicornis</name>
    <name type="common">Staghorn coral</name>
    <dbReference type="NCBI Taxonomy" id="6130"/>
    <lineage>
        <taxon>Eukaryota</taxon>
        <taxon>Metazoa</taxon>
        <taxon>Cnidaria</taxon>
        <taxon>Anthozoa</taxon>
        <taxon>Hexacorallia</taxon>
        <taxon>Scleractinia</taxon>
        <taxon>Astrocoeniina</taxon>
        <taxon>Acroporidae</taxon>
        <taxon>Acropora</taxon>
    </lineage>
</organism>
<protein>
    <submittedName>
        <fullName evidence="2">Uncharacterized protein</fullName>
    </submittedName>
</protein>
<feature type="compositionally biased region" description="Basic and acidic residues" evidence="1">
    <location>
        <begin position="62"/>
        <end position="90"/>
    </location>
</feature>
<keyword evidence="3" id="KW-1185">Reference proteome</keyword>
<reference evidence="2" key="2">
    <citation type="journal article" date="2023" name="Science">
        <title>Genomic signatures of disease resistance in endangered staghorn corals.</title>
        <authorList>
            <person name="Vollmer S.V."/>
            <person name="Selwyn J.D."/>
            <person name="Despard B.A."/>
            <person name="Roesel C.L."/>
        </authorList>
    </citation>
    <scope>NUCLEOTIDE SEQUENCE</scope>
    <source>
        <strain evidence="2">K2</strain>
    </source>
</reference>
<comment type="caution">
    <text evidence="2">The sequence shown here is derived from an EMBL/GenBank/DDBJ whole genome shotgun (WGS) entry which is preliminary data.</text>
</comment>
<feature type="region of interest" description="Disordered" evidence="1">
    <location>
        <begin position="24"/>
        <end position="44"/>
    </location>
</feature>
<evidence type="ECO:0000313" key="2">
    <source>
        <dbReference type="EMBL" id="KAK2549865.1"/>
    </source>
</evidence>
<feature type="region of interest" description="Disordered" evidence="1">
    <location>
        <begin position="118"/>
        <end position="148"/>
    </location>
</feature>
<reference evidence="2" key="1">
    <citation type="journal article" date="2023" name="G3 (Bethesda)">
        <title>Whole genome assembly and annotation of the endangered Caribbean coral Acropora cervicornis.</title>
        <authorList>
            <person name="Selwyn J.D."/>
            <person name="Vollmer S.V."/>
        </authorList>
    </citation>
    <scope>NUCLEOTIDE SEQUENCE</scope>
    <source>
        <strain evidence="2">K2</strain>
    </source>
</reference>